<dbReference type="EMBL" id="QDKL01000003">
    <property type="protein sequence ID" value="RZF21089.1"/>
    <property type="molecule type" value="Genomic_DNA"/>
</dbReference>
<dbReference type="RefSeq" id="WP_115363549.1">
    <property type="nucleotide sequence ID" value="NZ_QDKL01000003.1"/>
</dbReference>
<protein>
    <submittedName>
        <fullName evidence="1">Uncharacterized protein</fullName>
    </submittedName>
</protein>
<proteinExistence type="predicted"/>
<reference evidence="2" key="1">
    <citation type="journal article" date="2019" name="Int. J. Syst. Evol. Microbiol.">
        <title>Halobacteriovorax valvorus sp. nov., a novel prokaryotic predator isolated from coastal seawater of China.</title>
        <authorList>
            <person name="Chen M.-X."/>
        </authorList>
    </citation>
    <scope>NUCLEOTIDE SEQUENCE [LARGE SCALE GENOMIC DNA]</scope>
    <source>
        <strain evidence="2">BL9</strain>
    </source>
</reference>
<accession>A0ABY0IDS5</accession>
<comment type="caution">
    <text evidence="1">The sequence shown here is derived from an EMBL/GenBank/DDBJ whole genome shotgun (WGS) entry which is preliminary data.</text>
</comment>
<gene>
    <name evidence="1" type="ORF">DAY19_14005</name>
</gene>
<keyword evidence="2" id="KW-1185">Reference proteome</keyword>
<organism evidence="1 2">
    <name type="scientific">Halobacteriovorax vibrionivorans</name>
    <dbReference type="NCBI Taxonomy" id="2152716"/>
    <lineage>
        <taxon>Bacteria</taxon>
        <taxon>Pseudomonadati</taxon>
        <taxon>Bdellovibrionota</taxon>
        <taxon>Bacteriovoracia</taxon>
        <taxon>Bacteriovoracales</taxon>
        <taxon>Halobacteriovoraceae</taxon>
        <taxon>Halobacteriovorax</taxon>
    </lineage>
</organism>
<evidence type="ECO:0000313" key="1">
    <source>
        <dbReference type="EMBL" id="RZF21089.1"/>
    </source>
</evidence>
<dbReference type="Proteomes" id="UP000443582">
    <property type="component" value="Unassembled WGS sequence"/>
</dbReference>
<sequence>MKTPILEEFKLKSIDKVEIKANLKHYRVGHQPVYLDASRLKRDRLIKLLGLLSNVMEEENLSPKFPYPFYIISDIEDIWTKFPIFKSIEELPSYYQFEATRPTTKEQKILDFIDISASNIRNEDVQLCLDEFSRTISSQRIIKSLAKEGSKLEKILKILEEEAKG</sequence>
<name>A0ABY0IDS5_9BACT</name>
<evidence type="ECO:0000313" key="2">
    <source>
        <dbReference type="Proteomes" id="UP000443582"/>
    </source>
</evidence>